<evidence type="ECO:0000313" key="2">
    <source>
        <dbReference type="EMBL" id="KHN97828.1"/>
    </source>
</evidence>
<dbReference type="RefSeq" id="XP_040678894.1">
    <property type="nucleotide sequence ID" value="XM_040823015.1"/>
</dbReference>
<proteinExistence type="predicted"/>
<feature type="compositionally biased region" description="Low complexity" evidence="1">
    <location>
        <begin position="83"/>
        <end position="93"/>
    </location>
</feature>
<dbReference type="OrthoDB" id="4779214at2759"/>
<dbReference type="GeneID" id="63738672"/>
<protein>
    <submittedName>
        <fullName evidence="2">Uncharacterized protein</fullName>
    </submittedName>
</protein>
<feature type="compositionally biased region" description="Basic and acidic residues" evidence="1">
    <location>
        <begin position="1"/>
        <end position="22"/>
    </location>
</feature>
<accession>A0A0B2WUT0</accession>
<dbReference type="STRING" id="1081103.A0A0B2WUT0"/>
<name>A0A0B2WUT0_METAS</name>
<gene>
    <name evidence="2" type="ORF">MAM_04217</name>
</gene>
<dbReference type="HOGENOM" id="CLU_1019690_0_0_1"/>
<evidence type="ECO:0000313" key="3">
    <source>
        <dbReference type="Proteomes" id="UP000030816"/>
    </source>
</evidence>
<reference evidence="2 3" key="1">
    <citation type="journal article" date="2014" name="Proc. Natl. Acad. Sci. U.S.A.">
        <title>Trajectory and genomic determinants of fungal-pathogen speciation and host adaptation.</title>
        <authorList>
            <person name="Hu X."/>
            <person name="Xiao G."/>
            <person name="Zheng P."/>
            <person name="Shang Y."/>
            <person name="Su Y."/>
            <person name="Zhang X."/>
            <person name="Liu X."/>
            <person name="Zhan S."/>
            <person name="St Leger R.J."/>
            <person name="Wang C."/>
        </authorList>
    </citation>
    <scope>NUCLEOTIDE SEQUENCE [LARGE SCALE GENOMIC DNA]</scope>
    <source>
        <strain evidence="2 3">ARSEF 1941</strain>
    </source>
</reference>
<dbReference type="AlphaFoldDB" id="A0A0B2WUT0"/>
<keyword evidence="3" id="KW-1185">Reference proteome</keyword>
<feature type="region of interest" description="Disordered" evidence="1">
    <location>
        <begin position="61"/>
        <end position="125"/>
    </location>
</feature>
<sequence length="253" mass="27756">MSDHRVTPADSSRLSERHDGHFPPEYQSGRSGIFKVSGQENTPRGLNESYYRESAAALGMPMEVESRSHSVPPPTSAVVGYHRSPSMSSSRSSSRSDRSRSPARSYPNVSRDSECSPDSRDQTRGLIQSNFSGTRAGIGAGIVGAVIGGLVAKQASEAAFRHNQKKTGRPRRHSSEAIPSIASTVLGAVAGALGANAVTHRLEDARQRNRRQQLTWEERCGREENLRPCDTGRRRPLSHRNSKGYVYDIHDYD</sequence>
<feature type="compositionally biased region" description="Basic and acidic residues" evidence="1">
    <location>
        <begin position="111"/>
        <end position="123"/>
    </location>
</feature>
<evidence type="ECO:0000256" key="1">
    <source>
        <dbReference type="SAM" id="MobiDB-lite"/>
    </source>
</evidence>
<dbReference type="Proteomes" id="UP000030816">
    <property type="component" value="Unassembled WGS sequence"/>
</dbReference>
<organism evidence="2 3">
    <name type="scientific">Metarhizium album (strain ARSEF 1941)</name>
    <dbReference type="NCBI Taxonomy" id="1081103"/>
    <lineage>
        <taxon>Eukaryota</taxon>
        <taxon>Fungi</taxon>
        <taxon>Dikarya</taxon>
        <taxon>Ascomycota</taxon>
        <taxon>Pezizomycotina</taxon>
        <taxon>Sordariomycetes</taxon>
        <taxon>Hypocreomycetidae</taxon>
        <taxon>Hypocreales</taxon>
        <taxon>Clavicipitaceae</taxon>
        <taxon>Metarhizium</taxon>
    </lineage>
</organism>
<comment type="caution">
    <text evidence="2">The sequence shown here is derived from an EMBL/GenBank/DDBJ whole genome shotgun (WGS) entry which is preliminary data.</text>
</comment>
<feature type="region of interest" description="Disordered" evidence="1">
    <location>
        <begin position="1"/>
        <end position="49"/>
    </location>
</feature>
<dbReference type="EMBL" id="AZHE01000009">
    <property type="protein sequence ID" value="KHN97828.1"/>
    <property type="molecule type" value="Genomic_DNA"/>
</dbReference>